<proteinExistence type="predicted"/>
<feature type="region of interest" description="Disordered" evidence="1">
    <location>
        <begin position="83"/>
        <end position="106"/>
    </location>
</feature>
<reference evidence="2 3" key="1">
    <citation type="submission" date="2020-08" db="EMBL/GenBank/DDBJ databases">
        <title>Genomic Encyclopedia of Type Strains, Phase IV (KMG-IV): sequencing the most valuable type-strain genomes for metagenomic binning, comparative biology and taxonomic classification.</title>
        <authorList>
            <person name="Goeker M."/>
        </authorList>
    </citation>
    <scope>NUCLEOTIDE SEQUENCE [LARGE SCALE GENOMIC DNA]</scope>
    <source>
        <strain evidence="2 3">DSM 45385</strain>
    </source>
</reference>
<sequence length="106" mass="11137">MEEHEEYVEGVTAGYVGAHEAVVGTPVDPTSINVPQTRAGAAENAEAAEAARKARGVFVAADNTHGDVTDVSGEEELAAVREHAEEEDPLLAARDAMREDLRGGQP</sequence>
<keyword evidence="3" id="KW-1185">Reference proteome</keyword>
<gene>
    <name evidence="2" type="ORF">HNR40_003549</name>
</gene>
<dbReference type="AlphaFoldDB" id="A0A7W8A239"/>
<feature type="compositionally biased region" description="Basic and acidic residues" evidence="1">
    <location>
        <begin position="95"/>
        <end position="106"/>
    </location>
</feature>
<comment type="caution">
    <text evidence="2">The sequence shown here is derived from an EMBL/GenBank/DDBJ whole genome shotgun (WGS) entry which is preliminary data.</text>
</comment>
<dbReference type="EMBL" id="JACHIN010000004">
    <property type="protein sequence ID" value="MBB5078074.1"/>
    <property type="molecule type" value="Genomic_DNA"/>
</dbReference>
<evidence type="ECO:0000256" key="1">
    <source>
        <dbReference type="SAM" id="MobiDB-lite"/>
    </source>
</evidence>
<dbReference type="RefSeq" id="WP_184962476.1">
    <property type="nucleotide sequence ID" value="NZ_JACHIN010000004.1"/>
</dbReference>
<organism evidence="2 3">
    <name type="scientific">Nonomuraea endophytica</name>
    <dbReference type="NCBI Taxonomy" id="714136"/>
    <lineage>
        <taxon>Bacteria</taxon>
        <taxon>Bacillati</taxon>
        <taxon>Actinomycetota</taxon>
        <taxon>Actinomycetes</taxon>
        <taxon>Streptosporangiales</taxon>
        <taxon>Streptosporangiaceae</taxon>
        <taxon>Nonomuraea</taxon>
    </lineage>
</organism>
<evidence type="ECO:0000313" key="2">
    <source>
        <dbReference type="EMBL" id="MBB5078074.1"/>
    </source>
</evidence>
<name>A0A7W8A239_9ACTN</name>
<evidence type="ECO:0000313" key="3">
    <source>
        <dbReference type="Proteomes" id="UP000568380"/>
    </source>
</evidence>
<accession>A0A7W8A239</accession>
<dbReference type="Proteomes" id="UP000568380">
    <property type="component" value="Unassembled WGS sequence"/>
</dbReference>
<protein>
    <submittedName>
        <fullName evidence="2">Uncharacterized protein</fullName>
    </submittedName>
</protein>